<evidence type="ECO:0000313" key="2">
    <source>
        <dbReference type="Proteomes" id="UP000789396"/>
    </source>
</evidence>
<evidence type="ECO:0000313" key="1">
    <source>
        <dbReference type="EMBL" id="CAG8771177.1"/>
    </source>
</evidence>
<proteinExistence type="predicted"/>
<keyword evidence="2" id="KW-1185">Reference proteome</keyword>
<feature type="non-terminal residue" evidence="1">
    <location>
        <position position="88"/>
    </location>
</feature>
<dbReference type="EMBL" id="CAJVPZ010046570">
    <property type="protein sequence ID" value="CAG8771177.1"/>
    <property type="molecule type" value="Genomic_DNA"/>
</dbReference>
<comment type="caution">
    <text evidence="1">The sequence shown here is derived from an EMBL/GenBank/DDBJ whole genome shotgun (WGS) entry which is preliminary data.</text>
</comment>
<sequence>MEFLENLEHFLDTYDLTLSELDSEELDESSQLDKSSDEDIIDEEPKNIMRISETDVNDLIKKLQECCLCETKYSEKILSDFLKSLVLE</sequence>
<dbReference type="AlphaFoldDB" id="A0A9N9JA59"/>
<protein>
    <submittedName>
        <fullName evidence="1">17321_t:CDS:1</fullName>
    </submittedName>
</protein>
<dbReference type="Proteomes" id="UP000789396">
    <property type="component" value="Unassembled WGS sequence"/>
</dbReference>
<name>A0A9N9JA59_9GLOM</name>
<reference evidence="1" key="1">
    <citation type="submission" date="2021-06" db="EMBL/GenBank/DDBJ databases">
        <authorList>
            <person name="Kallberg Y."/>
            <person name="Tangrot J."/>
            <person name="Rosling A."/>
        </authorList>
    </citation>
    <scope>NUCLEOTIDE SEQUENCE</scope>
    <source>
        <strain evidence="1">IN212</strain>
    </source>
</reference>
<organism evidence="1 2">
    <name type="scientific">Racocetra fulgida</name>
    <dbReference type="NCBI Taxonomy" id="60492"/>
    <lineage>
        <taxon>Eukaryota</taxon>
        <taxon>Fungi</taxon>
        <taxon>Fungi incertae sedis</taxon>
        <taxon>Mucoromycota</taxon>
        <taxon>Glomeromycotina</taxon>
        <taxon>Glomeromycetes</taxon>
        <taxon>Diversisporales</taxon>
        <taxon>Gigasporaceae</taxon>
        <taxon>Racocetra</taxon>
    </lineage>
</organism>
<gene>
    <name evidence="1" type="ORF">RFULGI_LOCUS15071</name>
</gene>
<accession>A0A9N9JA59</accession>